<name>A0A9W9ELN0_9EURO</name>
<dbReference type="Gene3D" id="3.40.390.10">
    <property type="entry name" value="Collagenase (Catalytic Domain)"/>
    <property type="match status" value="1"/>
</dbReference>
<sequence>MVSSRAIQDPSQNEYTNVTQHALSARGRAPPPPPPARYVEGKAFYYDGWPESASQITDFENLWGQLVDLLNLVGKIEVDDVFDRWYGDWGRPLVQSVFDRMKAQIKERDSASKSSKRDTDAPKIWISRNDYLQICSNRWVEAYLTTVSKLRGAGVKLSANSKKMGDNNCLIHFCKDQFDHNKNNQVTDCNKVKDQRMNNDLDGQVGTLLHELIHCPSIGDAAMDEYGQGPILIGHDEVYDAYECTQLKEKCDNVAPRNPQSYTFYTANRSWNKKCSFNLKDPFQVQAP</sequence>
<dbReference type="AlphaFoldDB" id="A0A9W9ELN0"/>
<reference evidence="1" key="1">
    <citation type="submission" date="2022-11" db="EMBL/GenBank/DDBJ databases">
        <authorList>
            <person name="Petersen C."/>
        </authorList>
    </citation>
    <scope>NUCLEOTIDE SEQUENCE</scope>
    <source>
        <strain evidence="1">IBT 34128</strain>
    </source>
</reference>
<comment type="caution">
    <text evidence="1">The sequence shown here is derived from an EMBL/GenBank/DDBJ whole genome shotgun (WGS) entry which is preliminary data.</text>
</comment>
<dbReference type="RefSeq" id="XP_056507529.1">
    <property type="nucleotide sequence ID" value="XM_056659236.1"/>
</dbReference>
<dbReference type="Proteomes" id="UP001141434">
    <property type="component" value="Unassembled WGS sequence"/>
</dbReference>
<proteinExistence type="predicted"/>
<protein>
    <recommendedName>
        <fullName evidence="3">Lysine-specific metallo-endopeptidase domain-containing protein</fullName>
    </recommendedName>
</protein>
<keyword evidence="2" id="KW-1185">Reference proteome</keyword>
<dbReference type="InterPro" id="IPR024079">
    <property type="entry name" value="MetalloPept_cat_dom_sf"/>
</dbReference>
<gene>
    <name evidence="1" type="ORF">NUU61_008711</name>
</gene>
<evidence type="ECO:0008006" key="3">
    <source>
        <dbReference type="Google" id="ProtNLM"/>
    </source>
</evidence>
<reference evidence="1" key="2">
    <citation type="journal article" date="2023" name="IMA Fungus">
        <title>Comparative genomic study of the Penicillium genus elucidates a diverse pangenome and 15 lateral gene transfer events.</title>
        <authorList>
            <person name="Petersen C."/>
            <person name="Sorensen T."/>
            <person name="Nielsen M.R."/>
            <person name="Sondergaard T.E."/>
            <person name="Sorensen J.L."/>
            <person name="Fitzpatrick D.A."/>
            <person name="Frisvad J.C."/>
            <person name="Nielsen K.L."/>
        </authorList>
    </citation>
    <scope>NUCLEOTIDE SEQUENCE</scope>
    <source>
        <strain evidence="1">IBT 34128</strain>
    </source>
</reference>
<dbReference type="GeneID" id="81398405"/>
<accession>A0A9W9ELN0</accession>
<evidence type="ECO:0000313" key="1">
    <source>
        <dbReference type="EMBL" id="KAJ5084132.1"/>
    </source>
</evidence>
<dbReference type="GO" id="GO:0008237">
    <property type="term" value="F:metallopeptidase activity"/>
    <property type="evidence" value="ECO:0007669"/>
    <property type="project" value="InterPro"/>
</dbReference>
<evidence type="ECO:0000313" key="2">
    <source>
        <dbReference type="Proteomes" id="UP001141434"/>
    </source>
</evidence>
<dbReference type="EMBL" id="JAPMSZ010000011">
    <property type="protein sequence ID" value="KAJ5084132.1"/>
    <property type="molecule type" value="Genomic_DNA"/>
</dbReference>
<organism evidence="1 2">
    <name type="scientific">Penicillium alfredii</name>
    <dbReference type="NCBI Taxonomy" id="1506179"/>
    <lineage>
        <taxon>Eukaryota</taxon>
        <taxon>Fungi</taxon>
        <taxon>Dikarya</taxon>
        <taxon>Ascomycota</taxon>
        <taxon>Pezizomycotina</taxon>
        <taxon>Eurotiomycetes</taxon>
        <taxon>Eurotiomycetidae</taxon>
        <taxon>Eurotiales</taxon>
        <taxon>Aspergillaceae</taxon>
        <taxon>Penicillium</taxon>
    </lineage>
</organism>